<dbReference type="Pfam" id="PF08448">
    <property type="entry name" value="PAS_4"/>
    <property type="match status" value="1"/>
</dbReference>
<dbReference type="InterPro" id="IPR000700">
    <property type="entry name" value="PAS-assoc_C"/>
</dbReference>
<keyword evidence="13" id="KW-0472">Membrane</keyword>
<dbReference type="Gene3D" id="3.60.40.10">
    <property type="entry name" value="PPM-type phosphatase domain"/>
    <property type="match status" value="1"/>
</dbReference>
<keyword evidence="4" id="KW-1003">Cell membrane</keyword>
<organism evidence="16 17">
    <name type="scientific">Rhodocytophaga rosea</name>
    <dbReference type="NCBI Taxonomy" id="2704465"/>
    <lineage>
        <taxon>Bacteria</taxon>
        <taxon>Pseudomonadati</taxon>
        <taxon>Bacteroidota</taxon>
        <taxon>Cytophagia</taxon>
        <taxon>Cytophagales</taxon>
        <taxon>Rhodocytophagaceae</taxon>
        <taxon>Rhodocytophaga</taxon>
    </lineage>
</organism>
<evidence type="ECO:0000259" key="14">
    <source>
        <dbReference type="PROSITE" id="PS50112"/>
    </source>
</evidence>
<dbReference type="InterPro" id="IPR052162">
    <property type="entry name" value="Sensor_kinase/Photoreceptor"/>
</dbReference>
<dbReference type="InterPro" id="IPR036457">
    <property type="entry name" value="PPM-type-like_dom_sf"/>
</dbReference>
<dbReference type="InterPro" id="IPR013656">
    <property type="entry name" value="PAS_4"/>
</dbReference>
<dbReference type="Pfam" id="PF13426">
    <property type="entry name" value="PAS_9"/>
    <property type="match status" value="1"/>
</dbReference>
<feature type="domain" description="PAC" evidence="15">
    <location>
        <begin position="122"/>
        <end position="174"/>
    </location>
</feature>
<dbReference type="GO" id="GO:0005886">
    <property type="term" value="C:plasma membrane"/>
    <property type="evidence" value="ECO:0007669"/>
    <property type="project" value="UniProtKB-SubCell"/>
</dbReference>
<comment type="catalytic activity">
    <reaction evidence="1">
        <text>ATP + protein L-histidine = ADP + protein N-phospho-L-histidine.</text>
        <dbReference type="EC" id="2.7.13.3"/>
    </reaction>
</comment>
<dbReference type="SUPFAM" id="SSF55785">
    <property type="entry name" value="PYP-like sensor domain (PAS domain)"/>
    <property type="match status" value="3"/>
</dbReference>
<evidence type="ECO:0000256" key="11">
    <source>
        <dbReference type="ARBA" id="ARBA00022777"/>
    </source>
</evidence>
<evidence type="ECO:0000256" key="9">
    <source>
        <dbReference type="ARBA" id="ARBA00022737"/>
    </source>
</evidence>
<evidence type="ECO:0000256" key="5">
    <source>
        <dbReference type="ARBA" id="ARBA00022519"/>
    </source>
</evidence>
<dbReference type="Pfam" id="PF07228">
    <property type="entry name" value="SpoIIE"/>
    <property type="match status" value="1"/>
</dbReference>
<dbReference type="PANTHER" id="PTHR43304">
    <property type="entry name" value="PHYTOCHROME-LIKE PROTEIN CPH1"/>
    <property type="match status" value="1"/>
</dbReference>
<dbReference type="Gene3D" id="3.30.450.20">
    <property type="entry name" value="PAS domain"/>
    <property type="match status" value="3"/>
</dbReference>
<dbReference type="SMART" id="SM00331">
    <property type="entry name" value="PP2C_SIG"/>
    <property type="match status" value="1"/>
</dbReference>
<evidence type="ECO:0000256" key="12">
    <source>
        <dbReference type="ARBA" id="ARBA00022989"/>
    </source>
</evidence>
<dbReference type="SUPFAM" id="SSF81606">
    <property type="entry name" value="PP2C-like"/>
    <property type="match status" value="1"/>
</dbReference>
<feature type="domain" description="PAC" evidence="15">
    <location>
        <begin position="373"/>
        <end position="423"/>
    </location>
</feature>
<dbReference type="GO" id="GO:0004673">
    <property type="term" value="F:protein histidine kinase activity"/>
    <property type="evidence" value="ECO:0007669"/>
    <property type="project" value="UniProtKB-EC"/>
</dbReference>
<dbReference type="SMART" id="SM00086">
    <property type="entry name" value="PAC"/>
    <property type="match status" value="3"/>
</dbReference>
<evidence type="ECO:0000256" key="6">
    <source>
        <dbReference type="ARBA" id="ARBA00022553"/>
    </source>
</evidence>
<keyword evidence="6" id="KW-0597">Phosphoprotein</keyword>
<dbReference type="InterPro" id="IPR001932">
    <property type="entry name" value="PPM-type_phosphatase-like_dom"/>
</dbReference>
<evidence type="ECO:0000256" key="3">
    <source>
        <dbReference type="ARBA" id="ARBA00012438"/>
    </source>
</evidence>
<evidence type="ECO:0000313" key="17">
    <source>
        <dbReference type="Proteomes" id="UP000480178"/>
    </source>
</evidence>
<dbReference type="GO" id="GO:0000166">
    <property type="term" value="F:nucleotide binding"/>
    <property type="evidence" value="ECO:0007669"/>
    <property type="project" value="UniProtKB-KW"/>
</dbReference>
<evidence type="ECO:0000256" key="7">
    <source>
        <dbReference type="ARBA" id="ARBA00022679"/>
    </source>
</evidence>
<keyword evidence="12" id="KW-1133">Transmembrane helix</keyword>
<accession>A0A6C0GP55</accession>
<dbReference type="InterPro" id="IPR013655">
    <property type="entry name" value="PAS_fold_3"/>
</dbReference>
<keyword evidence="9" id="KW-0677">Repeat</keyword>
<dbReference type="InterPro" id="IPR035965">
    <property type="entry name" value="PAS-like_dom_sf"/>
</dbReference>
<evidence type="ECO:0000256" key="13">
    <source>
        <dbReference type="ARBA" id="ARBA00023136"/>
    </source>
</evidence>
<reference evidence="16 17" key="1">
    <citation type="submission" date="2020-01" db="EMBL/GenBank/DDBJ databases">
        <authorList>
            <person name="Kim M.K."/>
        </authorList>
    </citation>
    <scope>NUCLEOTIDE SEQUENCE [LARGE SCALE GENOMIC DNA]</scope>
    <source>
        <strain evidence="16 17">172606-1</strain>
    </source>
</reference>
<proteinExistence type="predicted"/>
<dbReference type="EC" id="2.7.13.3" evidence="3"/>
<dbReference type="Proteomes" id="UP000480178">
    <property type="component" value="Chromosome"/>
</dbReference>
<dbReference type="PROSITE" id="PS50112">
    <property type="entry name" value="PAS"/>
    <property type="match status" value="1"/>
</dbReference>
<evidence type="ECO:0000256" key="10">
    <source>
        <dbReference type="ARBA" id="ARBA00022741"/>
    </source>
</evidence>
<dbReference type="Gene3D" id="2.10.70.100">
    <property type="match status" value="1"/>
</dbReference>
<keyword evidence="10" id="KW-0547">Nucleotide-binding</keyword>
<dbReference type="InterPro" id="IPR001610">
    <property type="entry name" value="PAC"/>
</dbReference>
<keyword evidence="7" id="KW-0808">Transferase</keyword>
<evidence type="ECO:0000256" key="8">
    <source>
        <dbReference type="ARBA" id="ARBA00022692"/>
    </source>
</evidence>
<feature type="domain" description="PAS" evidence="14">
    <location>
        <begin position="43"/>
        <end position="119"/>
    </location>
</feature>
<dbReference type="EMBL" id="CP048222">
    <property type="protein sequence ID" value="QHT69816.1"/>
    <property type="molecule type" value="Genomic_DNA"/>
</dbReference>
<feature type="domain" description="PAC" evidence="15">
    <location>
        <begin position="244"/>
        <end position="297"/>
    </location>
</feature>
<dbReference type="KEGG" id="rhoz:GXP67_25800"/>
<comment type="subcellular location">
    <subcellularLocation>
        <location evidence="2">Cell inner membrane</location>
        <topology evidence="2">Multi-pass membrane protein</topology>
    </subcellularLocation>
</comment>
<keyword evidence="11" id="KW-0418">Kinase</keyword>
<evidence type="ECO:0000259" key="15">
    <source>
        <dbReference type="PROSITE" id="PS50113"/>
    </source>
</evidence>
<dbReference type="PANTHER" id="PTHR43304:SF1">
    <property type="entry name" value="PAC DOMAIN-CONTAINING PROTEIN"/>
    <property type="match status" value="1"/>
</dbReference>
<keyword evidence="17" id="KW-1185">Reference proteome</keyword>
<evidence type="ECO:0000256" key="1">
    <source>
        <dbReference type="ARBA" id="ARBA00000085"/>
    </source>
</evidence>
<evidence type="ECO:0000256" key="2">
    <source>
        <dbReference type="ARBA" id="ARBA00004429"/>
    </source>
</evidence>
<keyword evidence="8" id="KW-0812">Transmembrane</keyword>
<sequence>MANPESKLQEKLNMAIDEVMATHEAAFLQKRAQRDLLEEVMQTQQALQLALEAARMGSWEWDLVTSKITWSKALEPLHGLKPGEFATLYGGNFEGFKKLVHPQDIIILQEAIAQALEEKTFYSVEFRVIWPDGSIHWLSGQGSALYNEEGTPLRMVGIGMDITERKENEAKLRQSEERFQVAIKNSPILVFNHDKNLVYTWLYNNPRAGRSDEWVVGKTDADILPPHEAEPIMAIKRRVLETGAGTQAEIQLTLGGKLNYFVLTVEPLYDTQGEIMGITGAAFNITERKQYEEQLRKSERLKQEIFEGSADALFLVNARTNCIEDYNQQAVNLFGYKDKQELIGKQAHSLHKQAFTKTEIRKILREIQANHYWTSEVEYVSKTGREFWGNAAITLIQVDGSAYFLVRVRDITERKKAEEEIIRSQQALLIEKQRTEEALAIIAKDNERKTKELEEARALQLSMLPQSPPELKYLDIAMYMKTCVEVGGDYYDYKVDEEGNLTVILGDATGHGLKAGIVVATVKSYFQTLANQCTVSELLARISEGIQNLQIRGMYMGVTVIKIRECHLTIASSGMPPLYLYNKVKNSIEQITLKGLFLGSTIPFPYQYTYIPLNPGDTLLALSDGLPELFNADREMLGYERIQSCFKAAANLPAEQIIKCLNQTCEEWAAGHDNEDDMSVIVIKAKE</sequence>
<gene>
    <name evidence="16" type="ORF">GXP67_25800</name>
</gene>
<dbReference type="Pfam" id="PF08447">
    <property type="entry name" value="PAS_3"/>
    <property type="match status" value="1"/>
</dbReference>
<keyword evidence="5" id="KW-0997">Cell inner membrane</keyword>
<dbReference type="InterPro" id="IPR000014">
    <property type="entry name" value="PAS"/>
</dbReference>
<dbReference type="SMART" id="SM00091">
    <property type="entry name" value="PAS"/>
    <property type="match status" value="3"/>
</dbReference>
<dbReference type="CDD" id="cd00130">
    <property type="entry name" value="PAS"/>
    <property type="match status" value="2"/>
</dbReference>
<protein>
    <recommendedName>
        <fullName evidence="3">histidine kinase</fullName>
        <ecNumber evidence="3">2.7.13.3</ecNumber>
    </recommendedName>
</protein>
<dbReference type="RefSeq" id="WP_162445800.1">
    <property type="nucleotide sequence ID" value="NZ_CP048222.1"/>
</dbReference>
<dbReference type="PROSITE" id="PS50113">
    <property type="entry name" value="PAC"/>
    <property type="match status" value="3"/>
</dbReference>
<evidence type="ECO:0000313" key="16">
    <source>
        <dbReference type="EMBL" id="QHT69816.1"/>
    </source>
</evidence>
<name>A0A6C0GP55_9BACT</name>
<dbReference type="AlphaFoldDB" id="A0A6C0GP55"/>
<dbReference type="NCBIfam" id="TIGR00229">
    <property type="entry name" value="sensory_box"/>
    <property type="match status" value="3"/>
</dbReference>
<evidence type="ECO:0000256" key="4">
    <source>
        <dbReference type="ARBA" id="ARBA00022475"/>
    </source>
</evidence>
<dbReference type="FunFam" id="2.10.70.100:FF:000001">
    <property type="entry name" value="Sensory transduction histidine kinase"/>
    <property type="match status" value="1"/>
</dbReference>